<name>A0ABP0UJD0_9BRYO</name>
<dbReference type="Proteomes" id="UP001497512">
    <property type="component" value="Chromosome 3"/>
</dbReference>
<keyword evidence="2" id="KW-1133">Transmembrane helix</keyword>
<reference evidence="3" key="1">
    <citation type="submission" date="2024-02" db="EMBL/GenBank/DDBJ databases">
        <authorList>
            <consortium name="ELIXIR-Norway"/>
            <consortium name="Elixir Norway"/>
        </authorList>
    </citation>
    <scope>NUCLEOTIDE SEQUENCE</scope>
</reference>
<feature type="transmembrane region" description="Helical" evidence="2">
    <location>
        <begin position="175"/>
        <end position="199"/>
    </location>
</feature>
<feature type="compositionally biased region" description="Acidic residues" evidence="1">
    <location>
        <begin position="26"/>
        <end position="38"/>
    </location>
</feature>
<sequence length="201" mass="22740">MANAQEISEAVGEISESFEETREVPEEQELEQEAEEEPSFVLNYSTQLRVVEYSSLACYAAVLGALLWCMSLTVRPILRWRPPDNTTDVHIPPWQVAQAYLLLGALISLFFAVFLLALMVPRMIMTWITAIVFDYLITKSFGRSRQHQIVRTASEFAREISWDTFKNAAREGNMIGIGIVVLCLLPWLFGTSTVLRGAFDT</sequence>
<evidence type="ECO:0000313" key="4">
    <source>
        <dbReference type="Proteomes" id="UP001497512"/>
    </source>
</evidence>
<keyword evidence="4" id="KW-1185">Reference proteome</keyword>
<protein>
    <submittedName>
        <fullName evidence="3">Uncharacterized protein</fullName>
    </submittedName>
</protein>
<evidence type="ECO:0000313" key="3">
    <source>
        <dbReference type="EMBL" id="CAK9220098.1"/>
    </source>
</evidence>
<proteinExistence type="predicted"/>
<feature type="transmembrane region" description="Helical" evidence="2">
    <location>
        <begin position="99"/>
        <end position="118"/>
    </location>
</feature>
<feature type="transmembrane region" description="Helical" evidence="2">
    <location>
        <begin position="53"/>
        <end position="78"/>
    </location>
</feature>
<organism evidence="3 4">
    <name type="scientific">Sphagnum troendelagicum</name>
    <dbReference type="NCBI Taxonomy" id="128251"/>
    <lineage>
        <taxon>Eukaryota</taxon>
        <taxon>Viridiplantae</taxon>
        <taxon>Streptophyta</taxon>
        <taxon>Embryophyta</taxon>
        <taxon>Bryophyta</taxon>
        <taxon>Sphagnophytina</taxon>
        <taxon>Sphagnopsida</taxon>
        <taxon>Sphagnales</taxon>
        <taxon>Sphagnaceae</taxon>
        <taxon>Sphagnum</taxon>
    </lineage>
</organism>
<accession>A0ABP0UJD0</accession>
<gene>
    <name evidence="3" type="ORF">CSSPTR1EN2_LOCUS15167</name>
</gene>
<keyword evidence="2" id="KW-0472">Membrane</keyword>
<evidence type="ECO:0000256" key="1">
    <source>
        <dbReference type="SAM" id="MobiDB-lite"/>
    </source>
</evidence>
<feature type="region of interest" description="Disordered" evidence="1">
    <location>
        <begin position="1"/>
        <end position="38"/>
    </location>
</feature>
<keyword evidence="2" id="KW-0812">Transmembrane</keyword>
<evidence type="ECO:0000256" key="2">
    <source>
        <dbReference type="SAM" id="Phobius"/>
    </source>
</evidence>
<dbReference type="EMBL" id="OZ019895">
    <property type="protein sequence ID" value="CAK9220098.1"/>
    <property type="molecule type" value="Genomic_DNA"/>
</dbReference>